<feature type="region of interest" description="Disordered" evidence="8">
    <location>
        <begin position="192"/>
        <end position="220"/>
    </location>
</feature>
<organism evidence="11 12">
    <name type="scientific">Amphibalanus amphitrite</name>
    <name type="common">Striped barnacle</name>
    <name type="synonym">Balanus amphitrite</name>
    <dbReference type="NCBI Taxonomy" id="1232801"/>
    <lineage>
        <taxon>Eukaryota</taxon>
        <taxon>Metazoa</taxon>
        <taxon>Ecdysozoa</taxon>
        <taxon>Arthropoda</taxon>
        <taxon>Crustacea</taxon>
        <taxon>Multicrustacea</taxon>
        <taxon>Cirripedia</taxon>
        <taxon>Thoracica</taxon>
        <taxon>Thoracicalcarea</taxon>
        <taxon>Balanomorpha</taxon>
        <taxon>Balanoidea</taxon>
        <taxon>Balanidae</taxon>
        <taxon>Amphibalaninae</taxon>
        <taxon>Amphibalanus</taxon>
    </lineage>
</organism>
<feature type="domain" description="Tyrosine specific protein phosphatases" evidence="10">
    <location>
        <begin position="111"/>
        <end position="168"/>
    </location>
</feature>
<evidence type="ECO:0000259" key="10">
    <source>
        <dbReference type="PROSITE" id="PS50056"/>
    </source>
</evidence>
<dbReference type="PANTHER" id="PTHR45682">
    <property type="entry name" value="AGAP008228-PA"/>
    <property type="match status" value="1"/>
</dbReference>
<dbReference type="GO" id="GO:0004722">
    <property type="term" value="F:protein serine/threonine phosphatase activity"/>
    <property type="evidence" value="ECO:0007669"/>
    <property type="project" value="UniProtKB-EC"/>
</dbReference>
<evidence type="ECO:0000313" key="12">
    <source>
        <dbReference type="Proteomes" id="UP000440578"/>
    </source>
</evidence>
<dbReference type="PROSITE" id="PS00383">
    <property type="entry name" value="TYR_PHOSPHATASE_1"/>
    <property type="match status" value="1"/>
</dbReference>
<dbReference type="SMART" id="SM00195">
    <property type="entry name" value="DSPc"/>
    <property type="match status" value="1"/>
</dbReference>
<sequence>MPVSWRGPRPAVTVQQLRELLVAPSRGAMAFPSEPYDEVYPGIVISDAATAFTLTLLRSLGVTHVLNAAHGIDNATYSGCYVNMHPCFYRSAGLALMRVPAEDAEECNIGVHFGDAAEFIDDALRHGGKVLVHCVQGMSRSAALVVAYLMIKQGMAVTKALSTVRAKRAIFPNYGFLMQLIRLDEQLASGSCPPVSTSEVKGRRPAPPTNSGAHRSSRYP</sequence>
<evidence type="ECO:0000313" key="11">
    <source>
        <dbReference type="EMBL" id="KAF0305411.1"/>
    </source>
</evidence>
<dbReference type="PROSITE" id="PS50056">
    <property type="entry name" value="TYR_PHOSPHATASE_2"/>
    <property type="match status" value="1"/>
</dbReference>
<dbReference type="InterPro" id="IPR000340">
    <property type="entry name" value="Dual-sp_phosphatase_cat-dom"/>
</dbReference>
<accession>A0A6A4WTJ6</accession>
<evidence type="ECO:0000256" key="8">
    <source>
        <dbReference type="SAM" id="MobiDB-lite"/>
    </source>
</evidence>
<dbReference type="AlphaFoldDB" id="A0A6A4WTJ6"/>
<evidence type="ECO:0000256" key="7">
    <source>
        <dbReference type="PIRSR" id="PIRSR620405-1"/>
    </source>
</evidence>
<evidence type="ECO:0000256" key="2">
    <source>
        <dbReference type="ARBA" id="ARBA00013081"/>
    </source>
</evidence>
<dbReference type="GO" id="GO:0005737">
    <property type="term" value="C:cytoplasm"/>
    <property type="evidence" value="ECO:0007669"/>
    <property type="project" value="TreeGrafter"/>
</dbReference>
<evidence type="ECO:0000256" key="3">
    <source>
        <dbReference type="ARBA" id="ARBA00022801"/>
    </source>
</evidence>
<dbReference type="Gene3D" id="3.90.190.10">
    <property type="entry name" value="Protein tyrosine phosphatase superfamily"/>
    <property type="match status" value="1"/>
</dbReference>
<comment type="caution">
    <text evidence="11">The sequence shown here is derived from an EMBL/GenBank/DDBJ whole genome shotgun (WGS) entry which is preliminary data.</text>
</comment>
<evidence type="ECO:0000259" key="9">
    <source>
        <dbReference type="PROSITE" id="PS50054"/>
    </source>
</evidence>
<proteinExistence type="inferred from homology"/>
<evidence type="ECO:0000256" key="5">
    <source>
        <dbReference type="ARBA" id="ARBA00047761"/>
    </source>
</evidence>
<dbReference type="Pfam" id="PF00782">
    <property type="entry name" value="DSPc"/>
    <property type="match status" value="1"/>
</dbReference>
<feature type="active site" description="Phosphocysteine intermediate" evidence="7">
    <location>
        <position position="134"/>
    </location>
</feature>
<evidence type="ECO:0000256" key="6">
    <source>
        <dbReference type="ARBA" id="ARBA00048336"/>
    </source>
</evidence>
<dbReference type="PANTHER" id="PTHR45682:SF1">
    <property type="entry name" value="DUAL SPECIFICITY PROTEIN PHOSPHATASE 3"/>
    <property type="match status" value="1"/>
</dbReference>
<name>A0A6A4WTJ6_AMPAM</name>
<dbReference type="OrthoDB" id="253091at2759"/>
<dbReference type="InterPro" id="IPR016130">
    <property type="entry name" value="Tyr_Pase_AS"/>
</dbReference>
<dbReference type="EMBL" id="VIIS01000753">
    <property type="protein sequence ID" value="KAF0305410.1"/>
    <property type="molecule type" value="Genomic_DNA"/>
</dbReference>
<dbReference type="GO" id="GO:0043409">
    <property type="term" value="P:negative regulation of MAPK cascade"/>
    <property type="evidence" value="ECO:0007669"/>
    <property type="project" value="TreeGrafter"/>
</dbReference>
<dbReference type="SUPFAM" id="SSF52799">
    <property type="entry name" value="(Phosphotyrosine protein) phosphatases II"/>
    <property type="match status" value="1"/>
</dbReference>
<dbReference type="PROSITE" id="PS50054">
    <property type="entry name" value="TYR_PHOSPHATASE_DUAL"/>
    <property type="match status" value="1"/>
</dbReference>
<keyword evidence="4" id="KW-0904">Protein phosphatase</keyword>
<dbReference type="GO" id="GO:0033549">
    <property type="term" value="F:MAP kinase phosphatase activity"/>
    <property type="evidence" value="ECO:0007669"/>
    <property type="project" value="TreeGrafter"/>
</dbReference>
<dbReference type="GO" id="GO:0008138">
    <property type="term" value="F:protein tyrosine/serine/threonine phosphatase activity"/>
    <property type="evidence" value="ECO:0007669"/>
    <property type="project" value="InterPro"/>
</dbReference>
<comment type="catalytic activity">
    <reaction evidence="5">
        <text>O-phospho-L-seryl-[protein] + H2O = L-seryl-[protein] + phosphate</text>
        <dbReference type="Rhea" id="RHEA:20629"/>
        <dbReference type="Rhea" id="RHEA-COMP:9863"/>
        <dbReference type="Rhea" id="RHEA-COMP:11604"/>
        <dbReference type="ChEBI" id="CHEBI:15377"/>
        <dbReference type="ChEBI" id="CHEBI:29999"/>
        <dbReference type="ChEBI" id="CHEBI:43474"/>
        <dbReference type="ChEBI" id="CHEBI:83421"/>
        <dbReference type="EC" id="3.1.3.16"/>
    </reaction>
</comment>
<keyword evidence="3" id="KW-0378">Hydrolase</keyword>
<keyword evidence="12" id="KW-1185">Reference proteome</keyword>
<dbReference type="Proteomes" id="UP000440578">
    <property type="component" value="Unassembled WGS sequence"/>
</dbReference>
<evidence type="ECO:0000256" key="1">
    <source>
        <dbReference type="ARBA" id="ARBA00008601"/>
    </source>
</evidence>
<dbReference type="EC" id="3.1.3.16" evidence="2"/>
<gene>
    <name evidence="11" type="primary">Dusp3_2</name>
    <name evidence="11" type="ORF">FJT64_022947</name>
</gene>
<dbReference type="EMBL" id="VIIS01000753">
    <property type="protein sequence ID" value="KAF0305411.1"/>
    <property type="molecule type" value="Genomic_DNA"/>
</dbReference>
<dbReference type="InterPro" id="IPR000387">
    <property type="entry name" value="Tyr_Pase_dom"/>
</dbReference>
<evidence type="ECO:0000256" key="4">
    <source>
        <dbReference type="ARBA" id="ARBA00022912"/>
    </source>
</evidence>
<feature type="domain" description="Tyrosine-protein phosphatase" evidence="9">
    <location>
        <begin position="31"/>
        <end position="189"/>
    </location>
</feature>
<dbReference type="InterPro" id="IPR020405">
    <property type="entry name" value="Atypical_DUSP_subfamA"/>
</dbReference>
<dbReference type="InterPro" id="IPR029021">
    <property type="entry name" value="Prot-tyrosine_phosphatase-like"/>
</dbReference>
<protein>
    <recommendedName>
        <fullName evidence="2">protein-serine/threonine phosphatase</fullName>
        <ecNumber evidence="2">3.1.3.16</ecNumber>
    </recommendedName>
</protein>
<dbReference type="InterPro" id="IPR020422">
    <property type="entry name" value="TYR_PHOSPHATASE_DUAL_dom"/>
</dbReference>
<reference evidence="11 12" key="1">
    <citation type="submission" date="2019-07" db="EMBL/GenBank/DDBJ databases">
        <title>Draft genome assembly of a fouling barnacle, Amphibalanus amphitrite (Darwin, 1854): The first reference genome for Thecostraca.</title>
        <authorList>
            <person name="Kim W."/>
        </authorList>
    </citation>
    <scope>NUCLEOTIDE SEQUENCE [LARGE SCALE GENOMIC DNA]</scope>
    <source>
        <strain evidence="11">SNU_AA5</strain>
        <tissue evidence="11">Soma without cirri and trophi</tissue>
    </source>
</reference>
<comment type="similarity">
    <text evidence="1">Belongs to the protein-tyrosine phosphatase family. Non-receptor class dual specificity subfamily.</text>
</comment>
<comment type="catalytic activity">
    <reaction evidence="6">
        <text>O-phospho-L-threonyl-[protein] + H2O = L-threonyl-[protein] + phosphate</text>
        <dbReference type="Rhea" id="RHEA:47004"/>
        <dbReference type="Rhea" id="RHEA-COMP:11060"/>
        <dbReference type="Rhea" id="RHEA-COMP:11605"/>
        <dbReference type="ChEBI" id="CHEBI:15377"/>
        <dbReference type="ChEBI" id="CHEBI:30013"/>
        <dbReference type="ChEBI" id="CHEBI:43474"/>
        <dbReference type="ChEBI" id="CHEBI:61977"/>
        <dbReference type="EC" id="3.1.3.16"/>
    </reaction>
</comment>